<name>A0ABT6AK73_9BURK</name>
<comment type="caution">
    <text evidence="1">The sequence shown here is derived from an EMBL/GenBank/DDBJ whole genome shotgun (WGS) entry which is preliminary data.</text>
</comment>
<dbReference type="RefSeq" id="WP_017228963.1">
    <property type="nucleotide sequence ID" value="NZ_JARJLM010000075.1"/>
</dbReference>
<sequence>MFTCDPDTVFLYRRAADAVAVPFPCQRITVDDPLLTVDTWNPEAEAAAQAAGAMLVLAGIDAAAIMALPWRIDRLELNHRGAWLSFSLADSIQFLGPRSVRLRTRGKRRYATRQEATCTRDLPGEQHLPRSAVPAW</sequence>
<evidence type="ECO:0000313" key="2">
    <source>
        <dbReference type="Proteomes" id="UP001216674"/>
    </source>
</evidence>
<accession>A0ABT6AK73</accession>
<proteinExistence type="predicted"/>
<keyword evidence="2" id="KW-1185">Reference proteome</keyword>
<dbReference type="EMBL" id="JARJLM010000075">
    <property type="protein sequence ID" value="MDF3832181.1"/>
    <property type="molecule type" value="Genomic_DNA"/>
</dbReference>
<organism evidence="1 2">
    <name type="scientific">Cupriavidus basilensis</name>
    <dbReference type="NCBI Taxonomy" id="68895"/>
    <lineage>
        <taxon>Bacteria</taxon>
        <taxon>Pseudomonadati</taxon>
        <taxon>Pseudomonadota</taxon>
        <taxon>Betaproteobacteria</taxon>
        <taxon>Burkholderiales</taxon>
        <taxon>Burkholderiaceae</taxon>
        <taxon>Cupriavidus</taxon>
    </lineage>
</organism>
<protein>
    <submittedName>
        <fullName evidence="1">Uncharacterized protein</fullName>
    </submittedName>
</protein>
<reference evidence="1 2" key="1">
    <citation type="submission" date="2023-03" db="EMBL/GenBank/DDBJ databases">
        <title>Draft assemblies of triclosan tolerant bacteria isolated from returned activated sludge.</title>
        <authorList>
            <person name="Van Hamelsveld S."/>
        </authorList>
    </citation>
    <scope>NUCLEOTIDE SEQUENCE [LARGE SCALE GENOMIC DNA]</scope>
    <source>
        <strain evidence="1 2">GW210010_S58</strain>
    </source>
</reference>
<gene>
    <name evidence="1" type="ORF">P3W85_04325</name>
</gene>
<dbReference type="Proteomes" id="UP001216674">
    <property type="component" value="Unassembled WGS sequence"/>
</dbReference>
<evidence type="ECO:0000313" key="1">
    <source>
        <dbReference type="EMBL" id="MDF3832181.1"/>
    </source>
</evidence>